<protein>
    <submittedName>
        <fullName evidence="3">Uncharacterized protein</fullName>
    </submittedName>
</protein>
<accession>A0A2T7CI50</accession>
<evidence type="ECO:0000313" key="3">
    <source>
        <dbReference type="EMBL" id="PUZ42992.1"/>
    </source>
</evidence>
<evidence type="ECO:0000256" key="1">
    <source>
        <dbReference type="SAM" id="MobiDB-lite"/>
    </source>
</evidence>
<keyword evidence="2" id="KW-0472">Membrane</keyword>
<dbReference type="Proteomes" id="UP000244336">
    <property type="component" value="Chromosome 9"/>
</dbReference>
<gene>
    <name evidence="3" type="ORF">GQ55_9G626300</name>
</gene>
<keyword evidence="2" id="KW-0812">Transmembrane</keyword>
<reference evidence="3 4" key="1">
    <citation type="submission" date="2018-04" db="EMBL/GenBank/DDBJ databases">
        <title>WGS assembly of Panicum hallii var. hallii HAL2.</title>
        <authorList>
            <person name="Lovell J."/>
            <person name="Jenkins J."/>
            <person name="Lowry D."/>
            <person name="Mamidi S."/>
            <person name="Sreedasyam A."/>
            <person name="Weng X."/>
            <person name="Barry K."/>
            <person name="Bonette J."/>
            <person name="Campitelli B."/>
            <person name="Daum C."/>
            <person name="Gordon S."/>
            <person name="Gould B."/>
            <person name="Lipzen A."/>
            <person name="MacQueen A."/>
            <person name="Palacio-Mejia J."/>
            <person name="Plott C."/>
            <person name="Shakirov E."/>
            <person name="Shu S."/>
            <person name="Yoshinaga Y."/>
            <person name="Zane M."/>
            <person name="Rokhsar D."/>
            <person name="Grimwood J."/>
            <person name="Schmutz J."/>
            <person name="Juenger T."/>
        </authorList>
    </citation>
    <scope>NUCLEOTIDE SEQUENCE [LARGE SCALE GENOMIC DNA]</scope>
    <source>
        <strain evidence="4">cv. HAL2</strain>
    </source>
</reference>
<evidence type="ECO:0000256" key="2">
    <source>
        <dbReference type="SAM" id="Phobius"/>
    </source>
</evidence>
<evidence type="ECO:0000313" key="4">
    <source>
        <dbReference type="Proteomes" id="UP000244336"/>
    </source>
</evidence>
<keyword evidence="4" id="KW-1185">Reference proteome</keyword>
<feature type="compositionally biased region" description="Polar residues" evidence="1">
    <location>
        <begin position="1"/>
        <end position="15"/>
    </location>
</feature>
<proteinExistence type="predicted"/>
<feature type="transmembrane region" description="Helical" evidence="2">
    <location>
        <begin position="59"/>
        <end position="79"/>
    </location>
</feature>
<dbReference type="EMBL" id="CM009757">
    <property type="protein sequence ID" value="PUZ42992.1"/>
    <property type="molecule type" value="Genomic_DNA"/>
</dbReference>
<organism evidence="3 4">
    <name type="scientific">Panicum hallii var. hallii</name>
    <dbReference type="NCBI Taxonomy" id="1504633"/>
    <lineage>
        <taxon>Eukaryota</taxon>
        <taxon>Viridiplantae</taxon>
        <taxon>Streptophyta</taxon>
        <taxon>Embryophyta</taxon>
        <taxon>Tracheophyta</taxon>
        <taxon>Spermatophyta</taxon>
        <taxon>Magnoliopsida</taxon>
        <taxon>Liliopsida</taxon>
        <taxon>Poales</taxon>
        <taxon>Poaceae</taxon>
        <taxon>PACMAD clade</taxon>
        <taxon>Panicoideae</taxon>
        <taxon>Panicodae</taxon>
        <taxon>Paniceae</taxon>
        <taxon>Panicinae</taxon>
        <taxon>Panicum</taxon>
        <taxon>Panicum sect. Panicum</taxon>
    </lineage>
</organism>
<name>A0A2T7CI50_9POAL</name>
<dbReference type="AlphaFoldDB" id="A0A2T7CI50"/>
<feature type="region of interest" description="Disordered" evidence="1">
    <location>
        <begin position="1"/>
        <end position="23"/>
    </location>
</feature>
<keyword evidence="2" id="KW-1133">Transmembrane helix</keyword>
<sequence>MASSMSTQVTRCSHFSSPSSSAAACLPGGLGIAEEDGRGGGPRAAPKASDVRGWIQREMIFYLFISGMNILHFCMYVRVLPFF</sequence>
<dbReference type="Gramene" id="PUZ42992">
    <property type="protein sequence ID" value="PUZ42992"/>
    <property type="gene ID" value="GQ55_9G626300"/>
</dbReference>